<dbReference type="PANTHER" id="PTHR47331">
    <property type="entry name" value="PHD-TYPE DOMAIN-CONTAINING PROTEIN"/>
    <property type="match status" value="1"/>
</dbReference>
<dbReference type="EnsemblMetazoa" id="SMAR000183-RA">
    <property type="protein sequence ID" value="SMAR000183-PA"/>
    <property type="gene ID" value="SMAR000183"/>
</dbReference>
<accession>T1IH76</accession>
<evidence type="ECO:0000256" key="1">
    <source>
        <dbReference type="SAM" id="MobiDB-lite"/>
    </source>
</evidence>
<dbReference type="EMBL" id="AFFK01013234">
    <property type="status" value="NOT_ANNOTATED_CDS"/>
    <property type="molecule type" value="Genomic_DNA"/>
</dbReference>
<dbReference type="PANTHER" id="PTHR47331:SF1">
    <property type="entry name" value="GAG-LIKE PROTEIN"/>
    <property type="match status" value="1"/>
</dbReference>
<name>T1IH76_STRMM</name>
<feature type="compositionally biased region" description="Polar residues" evidence="1">
    <location>
        <begin position="163"/>
        <end position="174"/>
    </location>
</feature>
<dbReference type="HOGENOM" id="CLU_1311537_0_0_1"/>
<evidence type="ECO:0000313" key="3">
    <source>
        <dbReference type="Proteomes" id="UP000014500"/>
    </source>
</evidence>
<feature type="region of interest" description="Disordered" evidence="1">
    <location>
        <begin position="151"/>
        <end position="174"/>
    </location>
</feature>
<proteinExistence type="predicted"/>
<protein>
    <submittedName>
        <fullName evidence="2">Uncharacterized protein</fullName>
    </submittedName>
</protein>
<dbReference type="PhylomeDB" id="T1IH76"/>
<evidence type="ECO:0000313" key="2">
    <source>
        <dbReference type="EnsemblMetazoa" id="SMAR000183-PA"/>
    </source>
</evidence>
<sequence length="210" mass="23836">MKRVFSWIHLAELKETESRLILRSQAIWFSSEVNRKDGQVSRSSKIIKFRPFLDPNGFLRLGGRLVFALLSPEEKHPIFLHPSSKLTEHIILDSHLETKHGEVGEVLYHLRRKKSSKIVLNHRIQLPYQVNEAKPNEAYCANHRFREVGHVGRESRQRPAGRSASQTAASSGIPVNSSKIVKTPKRQILQSKCAESIPTPHLALSTAPRC</sequence>
<reference evidence="3" key="1">
    <citation type="submission" date="2011-05" db="EMBL/GenBank/DDBJ databases">
        <authorList>
            <person name="Richards S.R."/>
            <person name="Qu J."/>
            <person name="Jiang H."/>
            <person name="Jhangiani S.N."/>
            <person name="Agravi P."/>
            <person name="Goodspeed R."/>
            <person name="Gross S."/>
            <person name="Mandapat C."/>
            <person name="Jackson L."/>
            <person name="Mathew T."/>
            <person name="Pu L."/>
            <person name="Thornton R."/>
            <person name="Saada N."/>
            <person name="Wilczek-Boney K.B."/>
            <person name="Lee S."/>
            <person name="Kovar C."/>
            <person name="Wu Y."/>
            <person name="Scherer S.E."/>
            <person name="Worley K.C."/>
            <person name="Muzny D.M."/>
            <person name="Gibbs R."/>
        </authorList>
    </citation>
    <scope>NUCLEOTIDE SEQUENCE</scope>
    <source>
        <strain evidence="3">Brora</strain>
    </source>
</reference>
<dbReference type="AlphaFoldDB" id="T1IH76"/>
<keyword evidence="3" id="KW-1185">Reference proteome</keyword>
<dbReference type="Proteomes" id="UP000014500">
    <property type="component" value="Unassembled WGS sequence"/>
</dbReference>
<reference evidence="2" key="2">
    <citation type="submission" date="2015-02" db="UniProtKB">
        <authorList>
            <consortium name="EnsemblMetazoa"/>
        </authorList>
    </citation>
    <scope>IDENTIFICATION</scope>
</reference>
<organism evidence="2 3">
    <name type="scientific">Strigamia maritima</name>
    <name type="common">European centipede</name>
    <name type="synonym">Geophilus maritimus</name>
    <dbReference type="NCBI Taxonomy" id="126957"/>
    <lineage>
        <taxon>Eukaryota</taxon>
        <taxon>Metazoa</taxon>
        <taxon>Ecdysozoa</taxon>
        <taxon>Arthropoda</taxon>
        <taxon>Myriapoda</taxon>
        <taxon>Chilopoda</taxon>
        <taxon>Pleurostigmophora</taxon>
        <taxon>Geophilomorpha</taxon>
        <taxon>Linotaeniidae</taxon>
        <taxon>Strigamia</taxon>
    </lineage>
</organism>